<accession>A0A3M7M4C4</accession>
<evidence type="ECO:0000313" key="1">
    <source>
        <dbReference type="EMBL" id="RMZ69375.1"/>
    </source>
</evidence>
<reference evidence="1 2" key="1">
    <citation type="journal article" date="2014" name="PLoS ONE">
        <title>De novo Genome Assembly of the Fungal Plant Pathogen Pyrenophora semeniperda.</title>
        <authorList>
            <person name="Soliai M.M."/>
            <person name="Meyer S.E."/>
            <person name="Udall J.A."/>
            <person name="Elzinga D.E."/>
            <person name="Hermansen R.A."/>
            <person name="Bodily P.M."/>
            <person name="Hart A.A."/>
            <person name="Coleman C.E."/>
        </authorList>
    </citation>
    <scope>NUCLEOTIDE SEQUENCE [LARGE SCALE GENOMIC DNA]</scope>
    <source>
        <strain evidence="1 2">CCB06</strain>
        <tissue evidence="1">Mycelium</tissue>
    </source>
</reference>
<dbReference type="EMBL" id="KE747818">
    <property type="protein sequence ID" value="RMZ69375.1"/>
    <property type="molecule type" value="Genomic_DNA"/>
</dbReference>
<gene>
    <name evidence="1" type="ORF">GMOD_00006165</name>
</gene>
<proteinExistence type="predicted"/>
<evidence type="ECO:0000313" key="2">
    <source>
        <dbReference type="Proteomes" id="UP000265663"/>
    </source>
</evidence>
<sequence>MIYLFCKPWEQICSEPRYTYYPKPAYKFFPYKTGRREHSFLTFQKRRALRKNRLSITEHHLEKKPIGCCHRRRYVT</sequence>
<name>A0A3M7M4C4_9PLEO</name>
<keyword evidence="2" id="KW-1185">Reference proteome</keyword>
<dbReference type="Proteomes" id="UP000265663">
    <property type="component" value="Unassembled WGS sequence"/>
</dbReference>
<protein>
    <submittedName>
        <fullName evidence="1">Uncharacterized protein</fullName>
    </submittedName>
</protein>
<dbReference type="AlphaFoldDB" id="A0A3M7M4C4"/>
<organism evidence="1 2">
    <name type="scientific">Pyrenophora seminiperda CCB06</name>
    <dbReference type="NCBI Taxonomy" id="1302712"/>
    <lineage>
        <taxon>Eukaryota</taxon>
        <taxon>Fungi</taxon>
        <taxon>Dikarya</taxon>
        <taxon>Ascomycota</taxon>
        <taxon>Pezizomycotina</taxon>
        <taxon>Dothideomycetes</taxon>
        <taxon>Pleosporomycetidae</taxon>
        <taxon>Pleosporales</taxon>
        <taxon>Pleosporineae</taxon>
        <taxon>Pleosporaceae</taxon>
        <taxon>Pyrenophora</taxon>
    </lineage>
</organism>